<keyword evidence="9 14" id="KW-0249">Electron transport</keyword>
<feature type="transmembrane region" description="Helical" evidence="15">
    <location>
        <begin position="24"/>
        <end position="50"/>
    </location>
</feature>
<feature type="transmembrane region" description="Helical" evidence="15">
    <location>
        <begin position="599"/>
        <end position="615"/>
    </location>
</feature>
<dbReference type="GO" id="GO:0009486">
    <property type="term" value="F:cytochrome bo3 ubiquinol oxidase activity"/>
    <property type="evidence" value="ECO:0007669"/>
    <property type="project" value="TreeGrafter"/>
</dbReference>
<dbReference type="AlphaFoldDB" id="A0A3A1WPD5"/>
<feature type="transmembrane region" description="Helical" evidence="15">
    <location>
        <begin position="150"/>
        <end position="173"/>
    </location>
</feature>
<dbReference type="EMBL" id="QYRN01000002">
    <property type="protein sequence ID" value="RIY02603.1"/>
    <property type="molecule type" value="Genomic_DNA"/>
</dbReference>
<gene>
    <name evidence="17" type="ORF">D3218_04355</name>
</gene>
<keyword evidence="18" id="KW-1185">Reference proteome</keyword>
<evidence type="ECO:0000256" key="13">
    <source>
        <dbReference type="ARBA" id="ARBA00023136"/>
    </source>
</evidence>
<feature type="transmembrane region" description="Helical" evidence="15">
    <location>
        <begin position="391"/>
        <end position="413"/>
    </location>
</feature>
<keyword evidence="7 14" id="KW-0812">Transmembrane</keyword>
<dbReference type="GO" id="GO:0046872">
    <property type="term" value="F:metal ion binding"/>
    <property type="evidence" value="ECO:0007669"/>
    <property type="project" value="UniProtKB-KW"/>
</dbReference>
<feature type="domain" description="Cytochrome oxidase subunit I profile" evidence="16">
    <location>
        <begin position="49"/>
        <end position="570"/>
    </location>
</feature>
<dbReference type="PANTHER" id="PTHR10422">
    <property type="entry name" value="CYTOCHROME C OXIDASE SUBUNIT 1"/>
    <property type="match status" value="1"/>
</dbReference>
<evidence type="ECO:0000256" key="2">
    <source>
        <dbReference type="ARBA" id="ARBA00009578"/>
    </source>
</evidence>
<dbReference type="GO" id="GO:0004129">
    <property type="term" value="F:cytochrome-c oxidase activity"/>
    <property type="evidence" value="ECO:0007669"/>
    <property type="project" value="InterPro"/>
</dbReference>
<feature type="transmembrane region" description="Helical" evidence="15">
    <location>
        <begin position="236"/>
        <end position="266"/>
    </location>
</feature>
<dbReference type="GO" id="GO:0020037">
    <property type="term" value="F:heme binding"/>
    <property type="evidence" value="ECO:0007669"/>
    <property type="project" value="InterPro"/>
</dbReference>
<protein>
    <submittedName>
        <fullName evidence="17">Cytochrome ubiquinol oxidase subunit I</fullName>
    </submittedName>
</protein>
<keyword evidence="11" id="KW-0408">Iron</keyword>
<evidence type="ECO:0000256" key="7">
    <source>
        <dbReference type="ARBA" id="ARBA00022692"/>
    </source>
</evidence>
<dbReference type="InterPro" id="IPR036927">
    <property type="entry name" value="Cyt_c_oxase-like_su1_sf"/>
</dbReference>
<feature type="transmembrane region" description="Helical" evidence="15">
    <location>
        <begin position="425"/>
        <end position="450"/>
    </location>
</feature>
<evidence type="ECO:0000313" key="18">
    <source>
        <dbReference type="Proteomes" id="UP000265750"/>
    </source>
</evidence>
<dbReference type="GO" id="GO:0015990">
    <property type="term" value="P:electron transport coupled proton transport"/>
    <property type="evidence" value="ECO:0007669"/>
    <property type="project" value="TreeGrafter"/>
</dbReference>
<dbReference type="Gene3D" id="1.20.210.10">
    <property type="entry name" value="Cytochrome c oxidase-like, subunit I domain"/>
    <property type="match status" value="1"/>
</dbReference>
<keyword evidence="10 15" id="KW-1133">Transmembrane helix</keyword>
<reference evidence="18" key="1">
    <citation type="submission" date="2018-09" db="EMBL/GenBank/DDBJ databases">
        <authorList>
            <person name="Tuo L."/>
        </authorList>
    </citation>
    <scope>NUCLEOTIDE SEQUENCE [LARGE SCALE GENOMIC DNA]</scope>
    <source>
        <strain evidence="18">M2BS4Y-1</strain>
    </source>
</reference>
<keyword evidence="5 14" id="KW-0349">Heme</keyword>
<keyword evidence="4" id="KW-1003">Cell membrane</keyword>
<dbReference type="RefSeq" id="WP_119538681.1">
    <property type="nucleotide sequence ID" value="NZ_QYRN01000002.1"/>
</dbReference>
<proteinExistence type="inferred from homology"/>
<comment type="caution">
    <text evidence="17">The sequence shown here is derived from an EMBL/GenBank/DDBJ whole genome shotgun (WGS) entry which is preliminary data.</text>
</comment>
<evidence type="ECO:0000256" key="12">
    <source>
        <dbReference type="ARBA" id="ARBA00023008"/>
    </source>
</evidence>
<evidence type="ECO:0000256" key="5">
    <source>
        <dbReference type="ARBA" id="ARBA00022617"/>
    </source>
</evidence>
<dbReference type="GO" id="GO:0009060">
    <property type="term" value="P:aerobic respiration"/>
    <property type="evidence" value="ECO:0007669"/>
    <property type="project" value="InterPro"/>
</dbReference>
<dbReference type="Proteomes" id="UP000265750">
    <property type="component" value="Unassembled WGS sequence"/>
</dbReference>
<dbReference type="GO" id="GO:0005886">
    <property type="term" value="C:plasma membrane"/>
    <property type="evidence" value="ECO:0007669"/>
    <property type="project" value="UniProtKB-SubCell"/>
</dbReference>
<evidence type="ECO:0000256" key="10">
    <source>
        <dbReference type="ARBA" id="ARBA00022989"/>
    </source>
</evidence>
<feature type="transmembrane region" description="Helical" evidence="15">
    <location>
        <begin position="502"/>
        <end position="525"/>
    </location>
</feature>
<dbReference type="OrthoDB" id="9803294at2"/>
<keyword evidence="8" id="KW-0479">Metal-binding</keyword>
<dbReference type="GO" id="GO:0022904">
    <property type="term" value="P:respiratory electron transport chain"/>
    <property type="evidence" value="ECO:0007669"/>
    <property type="project" value="TreeGrafter"/>
</dbReference>
<evidence type="ECO:0000313" key="17">
    <source>
        <dbReference type="EMBL" id="RIY02603.1"/>
    </source>
</evidence>
<keyword evidence="12" id="KW-0186">Copper</keyword>
<keyword evidence="6 14" id="KW-0679">Respiratory chain</keyword>
<dbReference type="PROSITE" id="PS00077">
    <property type="entry name" value="COX1_CUB"/>
    <property type="match status" value="1"/>
</dbReference>
<evidence type="ECO:0000256" key="1">
    <source>
        <dbReference type="ARBA" id="ARBA00004651"/>
    </source>
</evidence>
<evidence type="ECO:0000256" key="3">
    <source>
        <dbReference type="ARBA" id="ARBA00022448"/>
    </source>
</evidence>
<feature type="transmembrane region" description="Helical" evidence="15">
    <location>
        <begin position="462"/>
        <end position="482"/>
    </location>
</feature>
<dbReference type="InterPro" id="IPR023615">
    <property type="entry name" value="Cyt_c_Oxase_su1_BS"/>
</dbReference>
<feature type="transmembrane region" description="Helical" evidence="15">
    <location>
        <begin position="110"/>
        <end position="138"/>
    </location>
</feature>
<comment type="subcellular location">
    <subcellularLocation>
        <location evidence="1">Cell membrane</location>
        <topology evidence="1">Multi-pass membrane protein</topology>
    </subcellularLocation>
</comment>
<feature type="transmembrane region" description="Helical" evidence="15">
    <location>
        <begin position="286"/>
        <end position="309"/>
    </location>
</feature>
<dbReference type="InterPro" id="IPR000883">
    <property type="entry name" value="Cyt_C_Oxase_1"/>
</dbReference>
<feature type="transmembrane region" description="Helical" evidence="15">
    <location>
        <begin position="321"/>
        <end position="343"/>
    </location>
</feature>
<feature type="transmembrane region" description="Helical" evidence="15">
    <location>
        <begin position="71"/>
        <end position="90"/>
    </location>
</feature>
<evidence type="ECO:0000256" key="14">
    <source>
        <dbReference type="RuleBase" id="RU000370"/>
    </source>
</evidence>
<evidence type="ECO:0000256" key="15">
    <source>
        <dbReference type="SAM" id="Phobius"/>
    </source>
</evidence>
<dbReference type="Pfam" id="PF00115">
    <property type="entry name" value="COX1"/>
    <property type="match status" value="1"/>
</dbReference>
<dbReference type="SUPFAM" id="SSF81442">
    <property type="entry name" value="Cytochrome c oxidase subunit I-like"/>
    <property type="match status" value="1"/>
</dbReference>
<sequence length="690" mass="75875">MPMPTPEGWWPLVFGRLSIDALPFYSAIATAAASLVVAGALAVAVLLTWLGRWGWLWREWLTSLDHKRIGIMYVVLSMVMLSRGVIEGSMMRAQQAVAFDNPGYLPPEHFAQLFSTHGSIMIFFMAMPFLTGIINFALPLQLGARDVSFPLLNSISLWLTAGGAGLMMVSLVIGKFSTGGWSGYPPYTDAVFNPGVGPDYWIFAVTLGSLASTMTGINVAVTIYKRRCGGMNPFRMPLFCWTSLCTSILMIFAMPPLTVATALLALDRYVGTHFFTNDGGGNMMNYANLFWLFGHPEVYILILPAFGVYSQVISNFSSKILYGYDALIVATMCIAVLSFTVWVHHFFTMGQGADLNAAFGIATMTIGIPTGVKIFDWILTMFRGRVRFAVPMLYALAFMVLFVVGGLTGILLANPAIDFQVHNSVFLVAHFHNMLIPGLLYGMLAAYTYWFPKAFGFRLDEWWGRVSFGCWVAGFCLAFLPLYPLGLMGMPRRTQEFFEPAYLPFTIVAGVGALFLLAALASLFVQLVVSVRRRQELAVPAGDPWNGRTLEWSIPCPAPEYNFAVLPIVASRDAFHAFKAEGTAYPAHRFYSDIEMPRNSMTGVVIGLSLAAASFGLVWWIWWLAILGVAGAVGALVARSFVRDTTRIVPADEVRRRDEAWLALVRSLPRAGREAEATPANRGLAEPAGI</sequence>
<comment type="similarity">
    <text evidence="2 14">Belongs to the heme-copper respiratory oxidase family.</text>
</comment>
<organism evidence="17 18">
    <name type="scientific">Aureimonas flava</name>
    <dbReference type="NCBI Taxonomy" id="2320271"/>
    <lineage>
        <taxon>Bacteria</taxon>
        <taxon>Pseudomonadati</taxon>
        <taxon>Pseudomonadota</taxon>
        <taxon>Alphaproteobacteria</taxon>
        <taxon>Hyphomicrobiales</taxon>
        <taxon>Aurantimonadaceae</taxon>
        <taxon>Aureimonas</taxon>
    </lineage>
</organism>
<evidence type="ECO:0000259" key="16">
    <source>
        <dbReference type="PROSITE" id="PS50855"/>
    </source>
</evidence>
<keyword evidence="13 15" id="KW-0472">Membrane</keyword>
<name>A0A3A1WPD5_9HYPH</name>
<evidence type="ECO:0000256" key="8">
    <source>
        <dbReference type="ARBA" id="ARBA00022723"/>
    </source>
</evidence>
<evidence type="ECO:0000256" key="11">
    <source>
        <dbReference type="ARBA" id="ARBA00023004"/>
    </source>
</evidence>
<dbReference type="PANTHER" id="PTHR10422:SF35">
    <property type="entry name" value="CYTOCHROME BO(3) UBIQUINOL OXIDASE SUBUNIT 1"/>
    <property type="match status" value="1"/>
</dbReference>
<keyword evidence="3 14" id="KW-0813">Transport</keyword>
<accession>A0A3A1WPD5</accession>
<dbReference type="InterPro" id="IPR023616">
    <property type="entry name" value="Cyt_c_oxase-like_su1_dom"/>
</dbReference>
<evidence type="ECO:0000256" key="4">
    <source>
        <dbReference type="ARBA" id="ARBA00022475"/>
    </source>
</evidence>
<evidence type="ECO:0000256" key="9">
    <source>
        <dbReference type="ARBA" id="ARBA00022982"/>
    </source>
</evidence>
<feature type="transmembrane region" description="Helical" evidence="15">
    <location>
        <begin position="355"/>
        <end position="379"/>
    </location>
</feature>
<feature type="transmembrane region" description="Helical" evidence="15">
    <location>
        <begin position="200"/>
        <end position="224"/>
    </location>
</feature>
<dbReference type="PRINTS" id="PR01165">
    <property type="entry name" value="CYCOXIDASEI"/>
</dbReference>
<evidence type="ECO:0000256" key="6">
    <source>
        <dbReference type="ARBA" id="ARBA00022660"/>
    </source>
</evidence>
<dbReference type="PROSITE" id="PS50855">
    <property type="entry name" value="COX1"/>
    <property type="match status" value="1"/>
</dbReference>